<name>K1UII4_9ZZZZ</name>
<feature type="non-terminal residue" evidence="2">
    <location>
        <position position="1"/>
    </location>
</feature>
<sequence length="81" mass="9202">RRSGLTPKIGIMKRFRLRVLFQNMPNYIMMVIGALLGNVLVMFGLVLGPVLDNYQQEITSNLLADHQYLLKAQVENGKQGR</sequence>
<comment type="caution">
    <text evidence="2">The sequence shown here is derived from an EMBL/GenBank/DDBJ whole genome shotgun (WGS) entry which is preliminary data.</text>
</comment>
<feature type="transmembrane region" description="Helical" evidence="1">
    <location>
        <begin position="27"/>
        <end position="51"/>
    </location>
</feature>
<gene>
    <name evidence="2" type="ORF">OBE_03426</name>
</gene>
<keyword evidence="2" id="KW-0449">Lipoprotein</keyword>
<proteinExistence type="predicted"/>
<protein>
    <submittedName>
        <fullName evidence="2">ABC-type transport system, involved in lipoprotein release, permease component</fullName>
    </submittedName>
</protein>
<accession>K1UII4</accession>
<reference evidence="2" key="1">
    <citation type="journal article" date="2013" name="Environ. Microbiol.">
        <title>Microbiota from the distal guts of lean and obese adolescents exhibit partial functional redundancy besides clear differences in community structure.</title>
        <authorList>
            <person name="Ferrer M."/>
            <person name="Ruiz A."/>
            <person name="Lanza F."/>
            <person name="Haange S.B."/>
            <person name="Oberbach A."/>
            <person name="Till H."/>
            <person name="Bargiela R."/>
            <person name="Campoy C."/>
            <person name="Segura M.T."/>
            <person name="Richter M."/>
            <person name="von Bergen M."/>
            <person name="Seifert J."/>
            <person name="Suarez A."/>
        </authorList>
    </citation>
    <scope>NUCLEOTIDE SEQUENCE</scope>
</reference>
<evidence type="ECO:0000313" key="2">
    <source>
        <dbReference type="EMBL" id="EKC71376.1"/>
    </source>
</evidence>
<dbReference type="EMBL" id="AJWZ01002284">
    <property type="protein sequence ID" value="EKC71376.1"/>
    <property type="molecule type" value="Genomic_DNA"/>
</dbReference>
<evidence type="ECO:0000256" key="1">
    <source>
        <dbReference type="SAM" id="Phobius"/>
    </source>
</evidence>
<keyword evidence="1" id="KW-0812">Transmembrane</keyword>
<organism evidence="2">
    <name type="scientific">human gut metagenome</name>
    <dbReference type="NCBI Taxonomy" id="408170"/>
    <lineage>
        <taxon>unclassified sequences</taxon>
        <taxon>metagenomes</taxon>
        <taxon>organismal metagenomes</taxon>
    </lineage>
</organism>
<dbReference type="AlphaFoldDB" id="K1UII4"/>
<keyword evidence="1" id="KW-1133">Transmembrane helix</keyword>
<keyword evidence="1" id="KW-0472">Membrane</keyword>